<proteinExistence type="inferred from homology"/>
<comment type="caution">
    <text evidence="5">The sequence shown here is derived from an EMBL/GenBank/DDBJ whole genome shotgun (WGS) entry which is preliminary data.</text>
</comment>
<dbReference type="STRING" id="1798543.A2898_03795"/>
<gene>
    <name evidence="5" type="ORF">A2898_03795</name>
</gene>
<accession>A0A1G2B957</accession>
<protein>
    <recommendedName>
        <fullName evidence="4">PEP-utilising enzyme mobile domain-containing protein</fullName>
    </recommendedName>
</protein>
<dbReference type="EMBL" id="MHKE01000004">
    <property type="protein sequence ID" value="OGY84810.1"/>
    <property type="molecule type" value="Genomic_DNA"/>
</dbReference>
<name>A0A1G2B957_9BACT</name>
<dbReference type="PANTHER" id="PTHR43030">
    <property type="entry name" value="PHOSPHOENOLPYRUVATE SYNTHASE"/>
    <property type="match status" value="1"/>
</dbReference>
<evidence type="ECO:0000313" key="6">
    <source>
        <dbReference type="Proteomes" id="UP000179164"/>
    </source>
</evidence>
<dbReference type="InterPro" id="IPR006319">
    <property type="entry name" value="PEP_synth"/>
</dbReference>
<dbReference type="PROSITE" id="PS00370">
    <property type="entry name" value="PEP_ENZYMES_PHOS_SITE"/>
    <property type="match status" value="1"/>
</dbReference>
<dbReference type="PANTHER" id="PTHR43030:SF1">
    <property type="entry name" value="PHOSPHOENOLPYRUVATE SYNTHASE"/>
    <property type="match status" value="1"/>
</dbReference>
<dbReference type="Proteomes" id="UP000179164">
    <property type="component" value="Unassembled WGS sequence"/>
</dbReference>
<evidence type="ECO:0000313" key="5">
    <source>
        <dbReference type="EMBL" id="OGY84810.1"/>
    </source>
</evidence>
<comment type="similarity">
    <text evidence="1">Belongs to the PEP-utilizing enzyme family.</text>
</comment>
<dbReference type="InterPro" id="IPR018274">
    <property type="entry name" value="PEP_util_AS"/>
</dbReference>
<dbReference type="Gene3D" id="3.50.30.10">
    <property type="entry name" value="Phosphohistidine domain"/>
    <property type="match status" value="1"/>
</dbReference>
<keyword evidence="2" id="KW-0547">Nucleotide-binding</keyword>
<evidence type="ECO:0000256" key="3">
    <source>
        <dbReference type="ARBA" id="ARBA00022840"/>
    </source>
</evidence>
<sequence length="540" mass="63701">MAVKRLKYLNDLDPWMLAEDIPDMDVFFSQIWQSCFVNEFEWPSGTRYKKLLSIQRDSYHLNFYYGQEDSKRVGDYLTEKFLRQPKFTVRANKEIVWWSDKLRAFAERVPEDLLTKLSNAQLWNLYKTHDDVHTAYYRWGWIPVAVDMFHDNLTERLKQFLRLHIEEEKVNEYLVILTQPRKKSLIQIEQEDFLKIAQAVYRDATQRKLFAELYTWFKEKETAKFGLKTHTPEYERLLEERVDRIRDQIKPQVMKMVESHYRKYFYIKFMWIGKEGVYTFDYYLKELVRVIGQGVNPTQTLKKAQQEFSRQLEKRAALMKKLIIRDPWKTVLDSWGDFMVTKVYRRFAQIYAIYRMQPVLHEIAKRLRISLVDVRLMLKYEVKQGLSAGRVARSHLRQRRTLAVYYYERGGERVFTGTQARRLAKQAEKIHIHKTREIRGQVGCVGKATGTVRIIIRPEDMGKMKKGDILVSIATDPDIVPAMKKASAIVTEQGGITSHAAIVSREMNIPCVIGTRIATRVLKDGDTVEVDANKGIVKKL</sequence>
<feature type="domain" description="PEP-utilising enzyme mobile" evidence="4">
    <location>
        <begin position="465"/>
        <end position="535"/>
    </location>
</feature>
<dbReference type="GO" id="GO:0008986">
    <property type="term" value="F:pyruvate, water dikinase activity"/>
    <property type="evidence" value="ECO:0007669"/>
    <property type="project" value="InterPro"/>
</dbReference>
<evidence type="ECO:0000259" key="4">
    <source>
        <dbReference type="Pfam" id="PF00391"/>
    </source>
</evidence>
<dbReference type="SUPFAM" id="SSF52009">
    <property type="entry name" value="Phosphohistidine domain"/>
    <property type="match status" value="1"/>
</dbReference>
<organism evidence="5 6">
    <name type="scientific">Candidatus Kerfeldbacteria bacterium RIFCSPLOWO2_01_FULL_48_11</name>
    <dbReference type="NCBI Taxonomy" id="1798543"/>
    <lineage>
        <taxon>Bacteria</taxon>
        <taxon>Candidatus Kerfeldiibacteriota</taxon>
    </lineage>
</organism>
<dbReference type="AlphaFoldDB" id="A0A1G2B957"/>
<dbReference type="Pfam" id="PF00391">
    <property type="entry name" value="PEP-utilizers"/>
    <property type="match status" value="1"/>
</dbReference>
<evidence type="ECO:0000256" key="1">
    <source>
        <dbReference type="ARBA" id="ARBA00007837"/>
    </source>
</evidence>
<dbReference type="InterPro" id="IPR008279">
    <property type="entry name" value="PEP-util_enz_mobile_dom"/>
</dbReference>
<dbReference type="GO" id="GO:0005524">
    <property type="term" value="F:ATP binding"/>
    <property type="evidence" value="ECO:0007669"/>
    <property type="project" value="UniProtKB-KW"/>
</dbReference>
<dbReference type="InterPro" id="IPR036637">
    <property type="entry name" value="Phosphohistidine_dom_sf"/>
</dbReference>
<keyword evidence="3" id="KW-0067">ATP-binding</keyword>
<evidence type="ECO:0000256" key="2">
    <source>
        <dbReference type="ARBA" id="ARBA00022741"/>
    </source>
</evidence>
<reference evidence="5 6" key="1">
    <citation type="journal article" date="2016" name="Nat. Commun.">
        <title>Thousands of microbial genomes shed light on interconnected biogeochemical processes in an aquifer system.</title>
        <authorList>
            <person name="Anantharaman K."/>
            <person name="Brown C.T."/>
            <person name="Hug L.A."/>
            <person name="Sharon I."/>
            <person name="Castelle C.J."/>
            <person name="Probst A.J."/>
            <person name="Thomas B.C."/>
            <person name="Singh A."/>
            <person name="Wilkins M.J."/>
            <person name="Karaoz U."/>
            <person name="Brodie E.L."/>
            <person name="Williams K.H."/>
            <person name="Hubbard S.S."/>
            <person name="Banfield J.F."/>
        </authorList>
    </citation>
    <scope>NUCLEOTIDE SEQUENCE [LARGE SCALE GENOMIC DNA]</scope>
</reference>